<dbReference type="STRING" id="192814.GCA_900166575_00674"/>
<keyword evidence="1" id="KW-0812">Transmembrane</keyword>
<sequence length="61" mass="6501">MSQQSQGKTLLHVLCGGIAGFVLNAGLMALLEVDMRSFFGVSILLGIIAGLLWDITDKLHS</sequence>
<dbReference type="Proteomes" id="UP000297982">
    <property type="component" value="Unassembled WGS sequence"/>
</dbReference>
<evidence type="ECO:0000313" key="2">
    <source>
        <dbReference type="EMBL" id="TGB03780.1"/>
    </source>
</evidence>
<dbReference type="EMBL" id="SRJC01000001">
    <property type="protein sequence ID" value="TGB03780.1"/>
    <property type="molecule type" value="Genomic_DNA"/>
</dbReference>
<keyword evidence="1" id="KW-1133">Transmembrane helix</keyword>
<feature type="transmembrane region" description="Helical" evidence="1">
    <location>
        <begin position="9"/>
        <end position="31"/>
    </location>
</feature>
<keyword evidence="1" id="KW-0472">Membrane</keyword>
<evidence type="ECO:0000256" key="1">
    <source>
        <dbReference type="SAM" id="Phobius"/>
    </source>
</evidence>
<name>A0A4Z0H0Z1_9BACI</name>
<comment type="caution">
    <text evidence="2">The sequence shown here is derived from an EMBL/GenBank/DDBJ whole genome shotgun (WGS) entry which is preliminary data.</text>
</comment>
<dbReference type="RefSeq" id="WP_135326490.1">
    <property type="nucleotide sequence ID" value="NZ_SRJC01000001.1"/>
</dbReference>
<dbReference type="AlphaFoldDB" id="A0A4Z0H0Z1"/>
<proteinExistence type="predicted"/>
<organism evidence="2 3">
    <name type="scientific">Halobacillus salinus</name>
    <dbReference type="NCBI Taxonomy" id="192814"/>
    <lineage>
        <taxon>Bacteria</taxon>
        <taxon>Bacillati</taxon>
        <taxon>Bacillota</taxon>
        <taxon>Bacilli</taxon>
        <taxon>Bacillales</taxon>
        <taxon>Bacillaceae</taxon>
        <taxon>Halobacillus</taxon>
    </lineage>
</organism>
<gene>
    <name evidence="2" type="ORF">E4663_01880</name>
</gene>
<reference evidence="2 3" key="1">
    <citation type="journal article" date="2003" name="Int. J. Syst. Evol. Microbiol.">
        <title>Halobacillus salinus sp. nov., isolated from a salt lake on the coast of the East Sea in Korea.</title>
        <authorList>
            <person name="Yoon J.H."/>
            <person name="Kang K.H."/>
            <person name="Park Y.H."/>
        </authorList>
    </citation>
    <scope>NUCLEOTIDE SEQUENCE [LARGE SCALE GENOMIC DNA]</scope>
    <source>
        <strain evidence="2 3">HSL-3</strain>
    </source>
</reference>
<feature type="transmembrane region" description="Helical" evidence="1">
    <location>
        <begin position="37"/>
        <end position="55"/>
    </location>
</feature>
<keyword evidence="3" id="KW-1185">Reference proteome</keyword>
<protein>
    <submittedName>
        <fullName evidence="2">Uncharacterized protein</fullName>
    </submittedName>
</protein>
<evidence type="ECO:0000313" key="3">
    <source>
        <dbReference type="Proteomes" id="UP000297982"/>
    </source>
</evidence>
<accession>A0A4Z0H0Z1</accession>